<protein>
    <recommendedName>
        <fullName evidence="2">Trypsin-co-occurring domain-containing protein</fullName>
    </recommendedName>
</protein>
<name>A0A941IRE1_9ACTN</name>
<evidence type="ECO:0000313" key="3">
    <source>
        <dbReference type="EMBL" id="MBR7838695.1"/>
    </source>
</evidence>
<dbReference type="InterPro" id="IPR045608">
    <property type="entry name" value="Trypco2"/>
</dbReference>
<feature type="domain" description="Trypsin-co-occurring" evidence="2">
    <location>
        <begin position="4"/>
        <end position="81"/>
    </location>
</feature>
<evidence type="ECO:0000259" key="2">
    <source>
        <dbReference type="Pfam" id="PF19631"/>
    </source>
</evidence>
<evidence type="ECO:0000313" key="4">
    <source>
        <dbReference type="Proteomes" id="UP000675781"/>
    </source>
</evidence>
<accession>A0A941IRE1</accession>
<sequence length="108" mass="11636">MSGIELASLVQQLREELALALVQAEGERIRFELGPVELSLTVTVGREAKPGSKIRFWVVEAGAEATFSREAVQEIKMVLTPVDTTAKPGPDGKPAPIRISGDQLPGER</sequence>
<proteinExistence type="predicted"/>
<organism evidence="3 4">
    <name type="scientific">Actinospica durhamensis</name>
    <dbReference type="NCBI Taxonomy" id="1508375"/>
    <lineage>
        <taxon>Bacteria</taxon>
        <taxon>Bacillati</taxon>
        <taxon>Actinomycetota</taxon>
        <taxon>Actinomycetes</taxon>
        <taxon>Catenulisporales</taxon>
        <taxon>Actinospicaceae</taxon>
        <taxon>Actinospica</taxon>
    </lineage>
</organism>
<dbReference type="Pfam" id="PF19631">
    <property type="entry name" value="Trypco2"/>
    <property type="match status" value="1"/>
</dbReference>
<comment type="caution">
    <text evidence="3">The sequence shown here is derived from an EMBL/GenBank/DDBJ whole genome shotgun (WGS) entry which is preliminary data.</text>
</comment>
<keyword evidence="4" id="KW-1185">Reference proteome</keyword>
<dbReference type="EMBL" id="JAGSOG010000318">
    <property type="protein sequence ID" value="MBR7838695.1"/>
    <property type="molecule type" value="Genomic_DNA"/>
</dbReference>
<dbReference type="Proteomes" id="UP000675781">
    <property type="component" value="Unassembled WGS sequence"/>
</dbReference>
<gene>
    <name evidence="3" type="ORF">KDL01_35835</name>
</gene>
<dbReference type="RefSeq" id="WP_212533146.1">
    <property type="nucleotide sequence ID" value="NZ_JAGSOG010000318.1"/>
</dbReference>
<evidence type="ECO:0000256" key="1">
    <source>
        <dbReference type="SAM" id="MobiDB-lite"/>
    </source>
</evidence>
<feature type="region of interest" description="Disordered" evidence="1">
    <location>
        <begin position="82"/>
        <end position="108"/>
    </location>
</feature>
<dbReference type="AlphaFoldDB" id="A0A941IRE1"/>
<reference evidence="3" key="1">
    <citation type="submission" date="2021-04" db="EMBL/GenBank/DDBJ databases">
        <title>Genome based classification of Actinospica acidithermotolerans sp. nov., an actinobacterium isolated from an Indonesian hot spring.</title>
        <authorList>
            <person name="Kusuma A.B."/>
            <person name="Putra K.E."/>
            <person name="Nafisah S."/>
            <person name="Loh J."/>
            <person name="Nouioui I."/>
            <person name="Goodfellow M."/>
        </authorList>
    </citation>
    <scope>NUCLEOTIDE SEQUENCE</scope>
    <source>
        <strain evidence="3">CSCA 57</strain>
    </source>
</reference>